<comment type="caution">
    <text evidence="9">The sequence shown here is derived from an EMBL/GenBank/DDBJ whole genome shotgun (WGS) entry which is preliminary data.</text>
</comment>
<keyword evidence="5 6" id="KW-0961">Cell wall biogenesis/degradation</keyword>
<reference evidence="9 10" key="1">
    <citation type="submission" date="2017-10" db="EMBL/GenBank/DDBJ databases">
        <title>Novel microbial diversity and functional potential in the marine mammal oral microbiome.</title>
        <authorList>
            <person name="Dudek N.K."/>
            <person name="Sun C.L."/>
            <person name="Burstein D."/>
            <person name="Kantor R.S."/>
            <person name="Aliaga Goltsman D.S."/>
            <person name="Bik E.M."/>
            <person name="Thomas B.C."/>
            <person name="Banfield J.F."/>
            <person name="Relman D.A."/>
        </authorList>
    </citation>
    <scope>NUCLEOTIDE SEQUENCE [LARGE SCALE GENOMIC DNA]</scope>
    <source>
        <strain evidence="9">DOLJORAL78_61_10</strain>
    </source>
</reference>
<dbReference type="NCBIfam" id="NF041568">
    <property type="entry name" value="Jag_EloR"/>
    <property type="match status" value="1"/>
</dbReference>
<comment type="subcellular location">
    <subcellularLocation>
        <location evidence="6">Cytoplasm</location>
    </subcellularLocation>
</comment>
<evidence type="ECO:0000313" key="10">
    <source>
        <dbReference type="Proteomes" id="UP000230914"/>
    </source>
</evidence>
<dbReference type="GO" id="GO:0009252">
    <property type="term" value="P:peptidoglycan biosynthetic process"/>
    <property type="evidence" value="ECO:0007669"/>
    <property type="project" value="UniProtKB-UniRule"/>
</dbReference>
<proteinExistence type="inferred from homology"/>
<comment type="subunit">
    <text evidence="6">Forms a complex with KhpA.</text>
</comment>
<dbReference type="InterPro" id="IPR034079">
    <property type="entry name" value="R3H_KhpB"/>
</dbReference>
<dbReference type="PANTHER" id="PTHR35800">
    <property type="entry name" value="PROTEIN JAG"/>
    <property type="match status" value="1"/>
</dbReference>
<evidence type="ECO:0000256" key="5">
    <source>
        <dbReference type="ARBA" id="ARBA00023316"/>
    </source>
</evidence>
<dbReference type="Gene3D" id="3.30.30.80">
    <property type="entry name" value="probable RNA-binding protein from clostridium symbiosum atcc 14940"/>
    <property type="match status" value="1"/>
</dbReference>
<accession>A0A2G6K923</accession>
<keyword evidence="4 6" id="KW-0143">Chaperone</keyword>
<dbReference type="InterPro" id="IPR038247">
    <property type="entry name" value="Jag_N_dom_sf"/>
</dbReference>
<dbReference type="InterPro" id="IPR036867">
    <property type="entry name" value="R3H_dom_sf"/>
</dbReference>
<evidence type="ECO:0000259" key="8">
    <source>
        <dbReference type="PROSITE" id="PS51061"/>
    </source>
</evidence>
<dbReference type="Gene3D" id="3.30.300.20">
    <property type="match status" value="1"/>
</dbReference>
<dbReference type="PROSITE" id="PS51061">
    <property type="entry name" value="R3H"/>
    <property type="match status" value="1"/>
</dbReference>
<comment type="domain">
    <text evidence="6">Has an N-terminal Jag-N domain and 2 RNA-binding domains (KH and R3H).</text>
</comment>
<dbReference type="GO" id="GO:0008360">
    <property type="term" value="P:regulation of cell shape"/>
    <property type="evidence" value="ECO:0007669"/>
    <property type="project" value="UniProtKB-KW"/>
</dbReference>
<comment type="function">
    <text evidence="6">A probable RNA chaperone. Forms a complex with KhpA which binds to cellular RNA and controls its expression. Plays a role in peptidoglycan (PG) homeostasis and cell length regulation.</text>
</comment>
<dbReference type="SMART" id="SM00393">
    <property type="entry name" value="R3H"/>
    <property type="match status" value="1"/>
</dbReference>
<keyword evidence="1 6" id="KW-0963">Cytoplasm</keyword>
<dbReference type="CDD" id="cd02414">
    <property type="entry name" value="KH-II_Jag"/>
    <property type="match status" value="1"/>
</dbReference>
<dbReference type="InterPro" id="IPR032782">
    <property type="entry name" value="KhpB_N"/>
</dbReference>
<dbReference type="GO" id="GO:0005737">
    <property type="term" value="C:cytoplasm"/>
    <property type="evidence" value="ECO:0007669"/>
    <property type="project" value="UniProtKB-SubCell"/>
</dbReference>
<feature type="region of interest" description="Disordered" evidence="7">
    <location>
        <begin position="53"/>
        <end position="104"/>
    </location>
</feature>
<dbReference type="GO" id="GO:0071555">
    <property type="term" value="P:cell wall organization"/>
    <property type="evidence" value="ECO:0007669"/>
    <property type="project" value="UniProtKB-KW"/>
</dbReference>
<dbReference type="CDD" id="cd02644">
    <property type="entry name" value="R3H_jag"/>
    <property type="match status" value="1"/>
</dbReference>
<dbReference type="Pfam" id="PF01424">
    <property type="entry name" value="R3H"/>
    <property type="match status" value="1"/>
</dbReference>
<evidence type="ECO:0000256" key="6">
    <source>
        <dbReference type="HAMAP-Rule" id="MF_00867"/>
    </source>
</evidence>
<comment type="similarity">
    <text evidence="6">Belongs to the KhpB RNA-binding protein family.</text>
</comment>
<dbReference type="InterPro" id="IPR039247">
    <property type="entry name" value="KhpB"/>
</dbReference>
<dbReference type="GO" id="GO:0003723">
    <property type="term" value="F:RNA binding"/>
    <property type="evidence" value="ECO:0007669"/>
    <property type="project" value="UniProtKB-UniRule"/>
</dbReference>
<dbReference type="PANTHER" id="PTHR35800:SF1">
    <property type="entry name" value="RNA-BINDING PROTEIN KHPB"/>
    <property type="match status" value="1"/>
</dbReference>
<feature type="compositionally biased region" description="Polar residues" evidence="7">
    <location>
        <begin position="81"/>
        <end position="93"/>
    </location>
</feature>
<dbReference type="InterPro" id="IPR001374">
    <property type="entry name" value="R3H_dom"/>
</dbReference>
<feature type="domain" description="R3H" evidence="8">
    <location>
        <begin position="187"/>
        <end position="252"/>
    </location>
</feature>
<keyword evidence="3 6" id="KW-0133">Cell shape</keyword>
<evidence type="ECO:0000256" key="4">
    <source>
        <dbReference type="ARBA" id="ARBA00023186"/>
    </source>
</evidence>
<evidence type="ECO:0000256" key="2">
    <source>
        <dbReference type="ARBA" id="ARBA00022884"/>
    </source>
</evidence>
<evidence type="ECO:0000256" key="3">
    <source>
        <dbReference type="ARBA" id="ARBA00022960"/>
    </source>
</evidence>
<dbReference type="AlphaFoldDB" id="A0A2G6K923"/>
<sequence length="252" mass="27946">MMEWVEVTAKTIHDAQEQALDRLHVTRDEAEFEVIEEPKAGLFGRVRGEARVRARIKPTPVRPKRDRRQRQRSKNTKRRSTSPAQESKSMNTKEQPERPEVSPQEVADAATAFMSGLATAFGADAQTATEVDGTDIDVRVTGTDIGRLVGPGGRTLAAVQDLARVASQRRLGDHDTRLRIDVGNYRERRRHALEKFVLAVAEQVKDTGETKALEPMNSADRKVVHDALTSVDGVGSRSEGNDPHRRVIISPS</sequence>
<keyword evidence="2 6" id="KW-0694">RNA-binding</keyword>
<evidence type="ECO:0000256" key="7">
    <source>
        <dbReference type="SAM" id="MobiDB-lite"/>
    </source>
</evidence>
<evidence type="ECO:0000256" key="1">
    <source>
        <dbReference type="ARBA" id="ARBA00022490"/>
    </source>
</evidence>
<dbReference type="InterPro" id="IPR038008">
    <property type="entry name" value="Jag_KH"/>
</dbReference>
<feature type="region of interest" description="Disordered" evidence="7">
    <location>
        <begin position="231"/>
        <end position="252"/>
    </location>
</feature>
<dbReference type="InterPro" id="IPR015946">
    <property type="entry name" value="KH_dom-like_a/b"/>
</dbReference>
<dbReference type="EMBL" id="PDSL01000081">
    <property type="protein sequence ID" value="PIE31482.1"/>
    <property type="molecule type" value="Genomic_DNA"/>
</dbReference>
<evidence type="ECO:0000313" key="9">
    <source>
        <dbReference type="EMBL" id="PIE31482.1"/>
    </source>
</evidence>
<protein>
    <recommendedName>
        <fullName evidence="6">RNA-binding protein KhpB</fullName>
    </recommendedName>
    <alternativeName>
        <fullName evidence="6">RNA-binding protein EloR</fullName>
    </alternativeName>
</protein>
<feature type="compositionally biased region" description="Basic residues" evidence="7">
    <location>
        <begin position="62"/>
        <end position="80"/>
    </location>
</feature>
<dbReference type="Pfam" id="PF14804">
    <property type="entry name" value="Jag_N"/>
    <property type="match status" value="1"/>
</dbReference>
<dbReference type="SUPFAM" id="SSF82708">
    <property type="entry name" value="R3H domain"/>
    <property type="match status" value="1"/>
</dbReference>
<comment type="caution">
    <text evidence="6">Lacks conserved residue(s) required for the propagation of feature annotation.</text>
</comment>
<dbReference type="Proteomes" id="UP000230914">
    <property type="component" value="Unassembled WGS sequence"/>
</dbReference>
<dbReference type="HAMAP" id="MF_00867">
    <property type="entry name" value="KhpB"/>
    <property type="match status" value="1"/>
</dbReference>
<name>A0A2G6K923_9ACTN</name>
<gene>
    <name evidence="6" type="primary">khpB</name>
    <name evidence="6" type="synonym">eloR</name>
    <name evidence="9" type="ORF">CSA55_05585</name>
</gene>
<organism evidence="9 10">
    <name type="scientific">Ilumatobacter coccineus</name>
    <dbReference type="NCBI Taxonomy" id="467094"/>
    <lineage>
        <taxon>Bacteria</taxon>
        <taxon>Bacillati</taxon>
        <taxon>Actinomycetota</taxon>
        <taxon>Acidimicrobiia</taxon>
        <taxon>Acidimicrobiales</taxon>
        <taxon>Ilumatobacteraceae</taxon>
        <taxon>Ilumatobacter</taxon>
    </lineage>
</organism>
<dbReference type="Gene3D" id="3.30.1370.50">
    <property type="entry name" value="R3H-like domain"/>
    <property type="match status" value="1"/>
</dbReference>
<dbReference type="SMART" id="SM01245">
    <property type="entry name" value="Jag_N"/>
    <property type="match status" value="1"/>
</dbReference>